<dbReference type="Proteomes" id="UP000233469">
    <property type="component" value="Unassembled WGS sequence"/>
</dbReference>
<evidence type="ECO:0008006" key="3">
    <source>
        <dbReference type="Google" id="ProtNLM"/>
    </source>
</evidence>
<proteinExistence type="predicted"/>
<accession>A0A2N1MCW5</accession>
<dbReference type="VEuPathDB" id="FungiDB:FUN_018874"/>
<name>A0A2N1MCW5_9GLOM</name>
<dbReference type="SUPFAM" id="SSF53098">
    <property type="entry name" value="Ribonuclease H-like"/>
    <property type="match status" value="1"/>
</dbReference>
<dbReference type="VEuPathDB" id="FungiDB:RhiirA1_532678"/>
<gene>
    <name evidence="1" type="ORF">RhiirC2_794772</name>
</gene>
<dbReference type="InterPro" id="IPR012337">
    <property type="entry name" value="RNaseH-like_sf"/>
</dbReference>
<dbReference type="VEuPathDB" id="FungiDB:RhiirFUN_009848"/>
<comment type="caution">
    <text evidence="1">The sequence shown here is derived from an EMBL/GenBank/DDBJ whole genome shotgun (WGS) entry which is preliminary data.</text>
</comment>
<dbReference type="Gene3D" id="3.30.420.10">
    <property type="entry name" value="Ribonuclease H-like superfamily/Ribonuclease H"/>
    <property type="match status" value="1"/>
</dbReference>
<protein>
    <recommendedName>
        <fullName evidence="3">RNase H type-1 domain-containing protein</fullName>
    </recommendedName>
</protein>
<sequence length="163" mass="18297">MGSPESSKTIDRWIPDSNLKNQLTSVSSNLAHRHLLQFYTDGSLRVLTPPSHPGQAPNENFVDVSMGAAFIESHSNTQIGARIQNWPSSTCAELMGIFLALLISPPNSIVHIHMDSQSAIHSINNVLQHKNAQRCRWLNHNNNLLLFKIYLLITKKKITIFYA</sequence>
<dbReference type="EMBL" id="LLXL01003025">
    <property type="protein sequence ID" value="PKK59487.1"/>
    <property type="molecule type" value="Genomic_DNA"/>
</dbReference>
<dbReference type="GO" id="GO:0003676">
    <property type="term" value="F:nucleic acid binding"/>
    <property type="evidence" value="ECO:0007669"/>
    <property type="project" value="InterPro"/>
</dbReference>
<reference evidence="1 2" key="2">
    <citation type="submission" date="2017-10" db="EMBL/GenBank/DDBJ databases">
        <title>Extensive intraspecific genome diversity in a model arbuscular mycorrhizal fungus.</title>
        <authorList>
            <person name="Chen E.C.H."/>
            <person name="Morin E."/>
            <person name="Baudet D."/>
            <person name="Noel J."/>
            <person name="Ndikumana S."/>
            <person name="Charron P."/>
            <person name="St-Onge C."/>
            <person name="Giorgi J."/>
            <person name="Grigoriev I.V."/>
            <person name="Roux C."/>
            <person name="Martin F.M."/>
            <person name="Corradi N."/>
        </authorList>
    </citation>
    <scope>NUCLEOTIDE SEQUENCE [LARGE SCALE GENOMIC DNA]</scope>
    <source>
        <strain evidence="1 2">C2</strain>
    </source>
</reference>
<reference evidence="1 2" key="1">
    <citation type="submission" date="2016-04" db="EMBL/GenBank/DDBJ databases">
        <title>Genome analyses suggest a sexual origin of heterokaryosis in a supposedly ancient asexual fungus.</title>
        <authorList>
            <person name="Ropars J."/>
            <person name="Sedzielewska K."/>
            <person name="Noel J."/>
            <person name="Charron P."/>
            <person name="Farinelli L."/>
            <person name="Marton T."/>
            <person name="Kruger M."/>
            <person name="Pelin A."/>
            <person name="Brachmann A."/>
            <person name="Corradi N."/>
        </authorList>
    </citation>
    <scope>NUCLEOTIDE SEQUENCE [LARGE SCALE GENOMIC DNA]</scope>
    <source>
        <strain evidence="1 2">C2</strain>
    </source>
</reference>
<dbReference type="InterPro" id="IPR036397">
    <property type="entry name" value="RNaseH_sf"/>
</dbReference>
<organism evidence="1 2">
    <name type="scientific">Rhizophagus irregularis</name>
    <dbReference type="NCBI Taxonomy" id="588596"/>
    <lineage>
        <taxon>Eukaryota</taxon>
        <taxon>Fungi</taxon>
        <taxon>Fungi incertae sedis</taxon>
        <taxon>Mucoromycota</taxon>
        <taxon>Glomeromycotina</taxon>
        <taxon>Glomeromycetes</taxon>
        <taxon>Glomerales</taxon>
        <taxon>Glomeraceae</taxon>
        <taxon>Rhizophagus</taxon>
    </lineage>
</organism>
<evidence type="ECO:0000313" key="2">
    <source>
        <dbReference type="Proteomes" id="UP000233469"/>
    </source>
</evidence>
<evidence type="ECO:0000313" key="1">
    <source>
        <dbReference type="EMBL" id="PKK59487.1"/>
    </source>
</evidence>
<dbReference type="AlphaFoldDB" id="A0A2N1MCW5"/>